<dbReference type="OrthoDB" id="262125at2"/>
<dbReference type="SUPFAM" id="SSF53474">
    <property type="entry name" value="alpha/beta-Hydrolases"/>
    <property type="match status" value="1"/>
</dbReference>
<dbReference type="PANTHER" id="PTHR42776">
    <property type="entry name" value="SERINE PEPTIDASE S9 FAMILY MEMBER"/>
    <property type="match status" value="1"/>
</dbReference>
<protein>
    <submittedName>
        <fullName evidence="5">Dipeptidyl aminopeptidase/acylaminoacyl peptidase</fullName>
    </submittedName>
</protein>
<feature type="region of interest" description="Disordered" evidence="3">
    <location>
        <begin position="184"/>
        <end position="214"/>
    </location>
</feature>
<keyword evidence="5" id="KW-0031">Aminopeptidase</keyword>
<accession>A0A2A9CWS7</accession>
<keyword evidence="6" id="KW-1185">Reference proteome</keyword>
<dbReference type="PANTHER" id="PTHR42776:SF13">
    <property type="entry name" value="DIPEPTIDYL-PEPTIDASE 5"/>
    <property type="match status" value="1"/>
</dbReference>
<proteinExistence type="predicted"/>
<evidence type="ECO:0000313" key="6">
    <source>
        <dbReference type="Proteomes" id="UP000224915"/>
    </source>
</evidence>
<evidence type="ECO:0000313" key="5">
    <source>
        <dbReference type="EMBL" id="PFG18591.1"/>
    </source>
</evidence>
<evidence type="ECO:0000256" key="1">
    <source>
        <dbReference type="ARBA" id="ARBA00022729"/>
    </source>
</evidence>
<dbReference type="AlphaFoldDB" id="A0A2A9CWS7"/>
<comment type="caution">
    <text evidence="5">The sequence shown here is derived from an EMBL/GenBank/DDBJ whole genome shotgun (WGS) entry which is preliminary data.</text>
</comment>
<evidence type="ECO:0000259" key="4">
    <source>
        <dbReference type="Pfam" id="PF00326"/>
    </source>
</evidence>
<gene>
    <name evidence="5" type="ORF">ATL40_0131</name>
</gene>
<keyword evidence="5" id="KW-0645">Protease</keyword>
<organism evidence="5 6">
    <name type="scientific">Serinibacter salmoneus</name>
    <dbReference type="NCBI Taxonomy" id="556530"/>
    <lineage>
        <taxon>Bacteria</taxon>
        <taxon>Bacillati</taxon>
        <taxon>Actinomycetota</taxon>
        <taxon>Actinomycetes</taxon>
        <taxon>Micrococcales</taxon>
        <taxon>Beutenbergiaceae</taxon>
        <taxon>Serinibacter</taxon>
    </lineage>
</organism>
<dbReference type="Pfam" id="PF00326">
    <property type="entry name" value="Peptidase_S9"/>
    <property type="match status" value="1"/>
</dbReference>
<dbReference type="SUPFAM" id="SSF82171">
    <property type="entry name" value="DPP6 N-terminal domain-like"/>
    <property type="match status" value="1"/>
</dbReference>
<dbReference type="Gene3D" id="3.40.50.1820">
    <property type="entry name" value="alpha/beta hydrolase"/>
    <property type="match status" value="1"/>
</dbReference>
<evidence type="ECO:0000256" key="3">
    <source>
        <dbReference type="SAM" id="MobiDB-lite"/>
    </source>
</evidence>
<dbReference type="Proteomes" id="UP000224915">
    <property type="component" value="Unassembled WGS sequence"/>
</dbReference>
<keyword evidence="2" id="KW-0378">Hydrolase</keyword>
<keyword evidence="1" id="KW-0732">Signal</keyword>
<dbReference type="InterPro" id="IPR001375">
    <property type="entry name" value="Peptidase_S9_cat"/>
</dbReference>
<dbReference type="EMBL" id="PDJD01000001">
    <property type="protein sequence ID" value="PFG18591.1"/>
    <property type="molecule type" value="Genomic_DNA"/>
</dbReference>
<dbReference type="Gene3D" id="2.120.10.30">
    <property type="entry name" value="TolB, C-terminal domain"/>
    <property type="match status" value="2"/>
</dbReference>
<dbReference type="InterPro" id="IPR029058">
    <property type="entry name" value="AB_hydrolase_fold"/>
</dbReference>
<dbReference type="GO" id="GO:0006508">
    <property type="term" value="P:proteolysis"/>
    <property type="evidence" value="ECO:0007669"/>
    <property type="project" value="InterPro"/>
</dbReference>
<dbReference type="InterPro" id="IPR011042">
    <property type="entry name" value="6-blade_b-propeller_TolB-like"/>
</dbReference>
<name>A0A2A9CWS7_9MICO</name>
<sequence length="722" mass="76727">MTTPFHDLQDYISMPRVGSVVLSPDGTRLAAAVSVLDGKRTGYTTAWWGIDPAGVDPARRLTRGSEGEGGAAFTRDGDLLFLARRAGESGEEAVSALHRLPAGGGEAHVLASRPAGISGVCAASGGESILVTAATLPGATDEASERSLRAARKDNAVSAILHSGYPVRLWDHDLGPAHPRLFVLEGEPDGEDGAGEGAGTPAHHSTGETGTPRSIAQGLEAEADRRRGTRDLTPDAGRALEEAGVALSPDGTTVVATWKHAEGVGLSAHLVRIDVATGRRTVLVREEDAALSDPVISPDGRRVAYLRHQVTDETTPPVITTWVVDLAGGLPSAVVPAWDRWPSALAWVPGSDDLLLVADDHGHAPVFRASLGDAEPVRLTGTGAYGSLQVAPDGLSAYAVRSSYTSPGEVVRIALIGAGGRGGSGITDPADDSLVTVLRAPAERPQLPGRLEDVAVQVTDPDGTEVTVRGFLALPEHASDQVPAPLLLWVHGGPIGSWNAWSWRWNPWLMVAQGYAVLLPDPALSTGYGEEFLARGWGRWGEAPYTDLMAITDAVEVRADIDASRTAAMGGSFGGYMANWIAGHTDRFRAIVTHASLWALDQFGPTTDASFYWAREMTPEQAEANSPHRFVQEITTPMLVIHGDKDYRVPIGEGLRLWYELLSASGLPADADGSTVHRFLYYPDENHWILSPQHAVLWYQVVLAFLSEHVMGVPQELPDTLG</sequence>
<dbReference type="GO" id="GO:0004252">
    <property type="term" value="F:serine-type endopeptidase activity"/>
    <property type="evidence" value="ECO:0007669"/>
    <property type="project" value="TreeGrafter"/>
</dbReference>
<evidence type="ECO:0000256" key="2">
    <source>
        <dbReference type="ARBA" id="ARBA00022801"/>
    </source>
</evidence>
<dbReference type="GO" id="GO:0004177">
    <property type="term" value="F:aminopeptidase activity"/>
    <property type="evidence" value="ECO:0007669"/>
    <property type="project" value="UniProtKB-KW"/>
</dbReference>
<feature type="domain" description="Peptidase S9 prolyl oligopeptidase catalytic" evidence="4">
    <location>
        <begin position="501"/>
        <end position="710"/>
    </location>
</feature>
<reference evidence="5 6" key="1">
    <citation type="submission" date="2017-10" db="EMBL/GenBank/DDBJ databases">
        <title>Sequencing the genomes of 1000 actinobacteria strains.</title>
        <authorList>
            <person name="Klenk H.-P."/>
        </authorList>
    </citation>
    <scope>NUCLEOTIDE SEQUENCE [LARGE SCALE GENOMIC DNA]</scope>
    <source>
        <strain evidence="5 6">DSM 21801</strain>
    </source>
</reference>
<dbReference type="RefSeq" id="WP_098467847.1">
    <property type="nucleotide sequence ID" value="NZ_PDJD01000001.1"/>
</dbReference>